<dbReference type="InterPro" id="IPR042099">
    <property type="entry name" value="ANL_N_sf"/>
</dbReference>
<dbReference type="Pfam" id="PF00501">
    <property type="entry name" value="AMP-binding"/>
    <property type="match status" value="1"/>
</dbReference>
<dbReference type="PANTHER" id="PTHR43201:SF5">
    <property type="entry name" value="MEDIUM-CHAIN ACYL-COA LIGASE ACSF2, MITOCHONDRIAL"/>
    <property type="match status" value="1"/>
</dbReference>
<protein>
    <submittedName>
        <fullName evidence="1">Acyl-CoA synthetase</fullName>
    </submittedName>
</protein>
<evidence type="ECO:0000313" key="2">
    <source>
        <dbReference type="Proteomes" id="UP001592582"/>
    </source>
</evidence>
<evidence type="ECO:0000313" key="1">
    <source>
        <dbReference type="EMBL" id="MFC1414733.1"/>
    </source>
</evidence>
<dbReference type="Pfam" id="PF13193">
    <property type="entry name" value="AMP-binding_C"/>
    <property type="match status" value="1"/>
</dbReference>
<dbReference type="InterPro" id="IPR000873">
    <property type="entry name" value="AMP-dep_synth/lig_dom"/>
</dbReference>
<sequence length="630" mass="66717">MSETLMWPAKYDHPADLAVIEAVPLQARQLPGTTYDLLTRAAEHWPDRTALHVLPDAARWRTPQRRTFRTLLADVHRYANALHTLGVRRGDAVALMAPNCSELVTATLAGQLAGIIAPLNPGLGLGHLRELLRRSGARTLLAAGPELAADTWENALTLAREGLLDTLLALRPTLAADPAPALPQLSGVRTGFLQDLAAEQDPAVFHGAAPGAGDFAAFFHTGGTTGTPKLAAHTHTNQVANAWMLAANTTLAQDSVLFAGLPLFHVNALVVTLLAPLFKGQAVVWAGPLGYREPALYAEFWRIVENYRVAVLSAVPTVYAFLAQCPVDADITSLRFAAVGASALPEAVRTAFQDSTGVALVEGYGLTEATCASAGSFPGVPVPGSVGQRLPYLRIRAVDVRPDGGHRSLRPGETGVLVVQGPTVFAGYVAGRDDRGNHLVRCPNPGDGGWLETGDLGHVDAQGFVHLRGRAKDLIIRGGHNIDPAVIEDALLAHPQVTGAAAVARPDRRSGEIPVAYVTLSPDASATEAELGAWAAAQVSERAAVPRTVHILDELPLTAVGKPYKVALRRDAAQRELNSALAHLDGVEVRAEIADGAVEARIHCATDTDEQAAVGIASQYGIHWRVVRRP</sequence>
<reference evidence="1 2" key="1">
    <citation type="submission" date="2024-09" db="EMBL/GenBank/DDBJ databases">
        <authorList>
            <person name="Lee S.D."/>
        </authorList>
    </citation>
    <scope>NUCLEOTIDE SEQUENCE [LARGE SCALE GENOMIC DNA]</scope>
    <source>
        <strain evidence="1 2">N1-1</strain>
    </source>
</reference>
<keyword evidence="2" id="KW-1185">Reference proteome</keyword>
<dbReference type="NCBIfam" id="NF005714">
    <property type="entry name" value="PRK07529.1"/>
    <property type="match status" value="1"/>
</dbReference>
<dbReference type="Gene3D" id="3.30.300.30">
    <property type="match status" value="1"/>
</dbReference>
<dbReference type="InterPro" id="IPR045851">
    <property type="entry name" value="AMP-bd_C_sf"/>
</dbReference>
<dbReference type="PANTHER" id="PTHR43201">
    <property type="entry name" value="ACYL-COA SYNTHETASE"/>
    <property type="match status" value="1"/>
</dbReference>
<dbReference type="Proteomes" id="UP001592582">
    <property type="component" value="Unassembled WGS sequence"/>
</dbReference>
<organism evidence="1 2">
    <name type="scientific">Streptacidiphilus alkalitolerans</name>
    <dbReference type="NCBI Taxonomy" id="3342712"/>
    <lineage>
        <taxon>Bacteria</taxon>
        <taxon>Bacillati</taxon>
        <taxon>Actinomycetota</taxon>
        <taxon>Actinomycetes</taxon>
        <taxon>Kitasatosporales</taxon>
        <taxon>Streptomycetaceae</taxon>
        <taxon>Streptacidiphilus</taxon>
    </lineage>
</organism>
<gene>
    <name evidence="1" type="ORF">ACEZDG_36285</name>
</gene>
<dbReference type="PROSITE" id="PS00455">
    <property type="entry name" value="AMP_BINDING"/>
    <property type="match status" value="1"/>
</dbReference>
<accession>A0ABV6VMB6</accession>
<dbReference type="InterPro" id="IPR020845">
    <property type="entry name" value="AMP-binding_CS"/>
</dbReference>
<dbReference type="EMBL" id="JBHEZX010000027">
    <property type="protein sequence ID" value="MFC1414733.1"/>
    <property type="molecule type" value="Genomic_DNA"/>
</dbReference>
<comment type="caution">
    <text evidence="1">The sequence shown here is derived from an EMBL/GenBank/DDBJ whole genome shotgun (WGS) entry which is preliminary data.</text>
</comment>
<dbReference type="Gene3D" id="3.40.50.12780">
    <property type="entry name" value="N-terminal domain of ligase-like"/>
    <property type="match status" value="1"/>
</dbReference>
<dbReference type="SUPFAM" id="SSF56801">
    <property type="entry name" value="Acetyl-CoA synthetase-like"/>
    <property type="match status" value="1"/>
</dbReference>
<name>A0ABV6VMB6_9ACTN</name>
<dbReference type="InterPro" id="IPR025110">
    <property type="entry name" value="AMP-bd_C"/>
</dbReference>
<proteinExistence type="predicted"/>